<dbReference type="EnsemblPlants" id="Pp3c27_3510V3.1">
    <property type="protein sequence ID" value="PAC:32951862.CDS.1"/>
    <property type="gene ID" value="Pp3c27_3510"/>
</dbReference>
<dbReference type="InParanoid" id="A0A2K1IAJ3"/>
<evidence type="ECO:0000313" key="2">
    <source>
        <dbReference type="EMBL" id="PNR26296.1"/>
    </source>
</evidence>
<reference evidence="2 4" key="2">
    <citation type="journal article" date="2018" name="Plant J.">
        <title>The Physcomitrella patens chromosome-scale assembly reveals moss genome structure and evolution.</title>
        <authorList>
            <person name="Lang D."/>
            <person name="Ullrich K.K."/>
            <person name="Murat F."/>
            <person name="Fuchs J."/>
            <person name="Jenkins J."/>
            <person name="Haas F.B."/>
            <person name="Piednoel M."/>
            <person name="Gundlach H."/>
            <person name="Van Bel M."/>
            <person name="Meyberg R."/>
            <person name="Vives C."/>
            <person name="Morata J."/>
            <person name="Symeonidi A."/>
            <person name="Hiss M."/>
            <person name="Muchero W."/>
            <person name="Kamisugi Y."/>
            <person name="Saleh O."/>
            <person name="Blanc G."/>
            <person name="Decker E.L."/>
            <person name="van Gessel N."/>
            <person name="Grimwood J."/>
            <person name="Hayes R.D."/>
            <person name="Graham S.W."/>
            <person name="Gunter L.E."/>
            <person name="McDaniel S.F."/>
            <person name="Hoernstein S.N.W."/>
            <person name="Larsson A."/>
            <person name="Li F.W."/>
            <person name="Perroud P.F."/>
            <person name="Phillips J."/>
            <person name="Ranjan P."/>
            <person name="Rokshar D.S."/>
            <person name="Rothfels C.J."/>
            <person name="Schneider L."/>
            <person name="Shu S."/>
            <person name="Stevenson D.W."/>
            <person name="Thummler F."/>
            <person name="Tillich M."/>
            <person name="Villarreal Aguilar J.C."/>
            <person name="Widiez T."/>
            <person name="Wong G.K."/>
            <person name="Wymore A."/>
            <person name="Zhang Y."/>
            <person name="Zimmer A.D."/>
            <person name="Quatrano R.S."/>
            <person name="Mayer K.F.X."/>
            <person name="Goodstein D."/>
            <person name="Casacuberta J.M."/>
            <person name="Vandepoele K."/>
            <person name="Reski R."/>
            <person name="Cuming A.C."/>
            <person name="Tuskan G.A."/>
            <person name="Maumus F."/>
            <person name="Salse J."/>
            <person name="Schmutz J."/>
            <person name="Rensing S.A."/>
        </authorList>
    </citation>
    <scope>NUCLEOTIDE SEQUENCE [LARGE SCALE GENOMIC DNA]</scope>
    <source>
        <strain evidence="3 4">cv. Gransden 2004</strain>
    </source>
</reference>
<accession>A0A2K1IAJ3</accession>
<feature type="region of interest" description="Disordered" evidence="1">
    <location>
        <begin position="1"/>
        <end position="64"/>
    </location>
</feature>
<proteinExistence type="predicted"/>
<sequence>MSFRSVGDSTMRCGEGQGGGGELAWDGAADRKVGVGDGGTVEKSIGKTHNLEVAQPQDEPNRVEGHWWPKASVVHGVDLEWTSSGVAASKEQQQQAMNVRL</sequence>
<dbReference type="Gramene" id="Pp3c27_3510V3.2">
    <property type="protein sequence ID" value="PAC:32951863.CDS.1"/>
    <property type="gene ID" value="Pp3c27_3510"/>
</dbReference>
<protein>
    <submittedName>
        <fullName evidence="2 3">Uncharacterized protein</fullName>
    </submittedName>
</protein>
<dbReference type="AlphaFoldDB" id="A0A2K1IAJ3"/>
<dbReference type="EMBL" id="ABEU02000027">
    <property type="protein sequence ID" value="PNR26296.1"/>
    <property type="molecule type" value="Genomic_DNA"/>
</dbReference>
<evidence type="ECO:0000313" key="3">
    <source>
        <dbReference type="EnsemblPlants" id="PAC:32951862.CDS.1"/>
    </source>
</evidence>
<gene>
    <name evidence="2" type="ORF">PHYPA_030870</name>
</gene>
<evidence type="ECO:0000313" key="4">
    <source>
        <dbReference type="Proteomes" id="UP000006727"/>
    </source>
</evidence>
<evidence type="ECO:0000256" key="1">
    <source>
        <dbReference type="SAM" id="MobiDB-lite"/>
    </source>
</evidence>
<reference evidence="2 4" key="1">
    <citation type="journal article" date="2008" name="Science">
        <title>The Physcomitrella genome reveals evolutionary insights into the conquest of land by plants.</title>
        <authorList>
            <person name="Rensing S."/>
            <person name="Lang D."/>
            <person name="Zimmer A."/>
            <person name="Terry A."/>
            <person name="Salamov A."/>
            <person name="Shapiro H."/>
            <person name="Nishiyama T."/>
            <person name="Perroud P.-F."/>
            <person name="Lindquist E."/>
            <person name="Kamisugi Y."/>
            <person name="Tanahashi T."/>
            <person name="Sakakibara K."/>
            <person name="Fujita T."/>
            <person name="Oishi K."/>
            <person name="Shin-I T."/>
            <person name="Kuroki Y."/>
            <person name="Toyoda A."/>
            <person name="Suzuki Y."/>
            <person name="Hashimoto A."/>
            <person name="Yamaguchi K."/>
            <person name="Sugano A."/>
            <person name="Kohara Y."/>
            <person name="Fujiyama A."/>
            <person name="Anterola A."/>
            <person name="Aoki S."/>
            <person name="Ashton N."/>
            <person name="Barbazuk W.B."/>
            <person name="Barker E."/>
            <person name="Bennetzen J."/>
            <person name="Bezanilla M."/>
            <person name="Blankenship R."/>
            <person name="Cho S.H."/>
            <person name="Dutcher S."/>
            <person name="Estelle M."/>
            <person name="Fawcett J.A."/>
            <person name="Gundlach H."/>
            <person name="Hanada K."/>
            <person name="Heyl A."/>
            <person name="Hicks K.A."/>
            <person name="Hugh J."/>
            <person name="Lohr M."/>
            <person name="Mayer K."/>
            <person name="Melkozernov A."/>
            <person name="Murata T."/>
            <person name="Nelson D."/>
            <person name="Pils B."/>
            <person name="Prigge M."/>
            <person name="Reiss B."/>
            <person name="Renner T."/>
            <person name="Rombauts S."/>
            <person name="Rushton P."/>
            <person name="Sanderfoot A."/>
            <person name="Schween G."/>
            <person name="Shiu S.-H."/>
            <person name="Stueber K."/>
            <person name="Theodoulou F.L."/>
            <person name="Tu H."/>
            <person name="Van de Peer Y."/>
            <person name="Verrier P.J."/>
            <person name="Waters E."/>
            <person name="Wood A."/>
            <person name="Yang L."/>
            <person name="Cove D."/>
            <person name="Cuming A."/>
            <person name="Hasebe M."/>
            <person name="Lucas S."/>
            <person name="Mishler D.B."/>
            <person name="Reski R."/>
            <person name="Grigoriev I."/>
            <person name="Quatrano R.S."/>
            <person name="Boore J.L."/>
        </authorList>
    </citation>
    <scope>NUCLEOTIDE SEQUENCE [LARGE SCALE GENOMIC DNA]</scope>
    <source>
        <strain evidence="3 4">cv. Gransden 2004</strain>
    </source>
</reference>
<name>A0A2K1IAJ3_PHYPA</name>
<organism evidence="2">
    <name type="scientific">Physcomitrium patens</name>
    <name type="common">Spreading-leaved earth moss</name>
    <name type="synonym">Physcomitrella patens</name>
    <dbReference type="NCBI Taxonomy" id="3218"/>
    <lineage>
        <taxon>Eukaryota</taxon>
        <taxon>Viridiplantae</taxon>
        <taxon>Streptophyta</taxon>
        <taxon>Embryophyta</taxon>
        <taxon>Bryophyta</taxon>
        <taxon>Bryophytina</taxon>
        <taxon>Bryopsida</taxon>
        <taxon>Funariidae</taxon>
        <taxon>Funariales</taxon>
        <taxon>Funariaceae</taxon>
        <taxon>Physcomitrium</taxon>
    </lineage>
</organism>
<keyword evidence="4" id="KW-1185">Reference proteome</keyword>
<dbReference type="EnsemblPlants" id="Pp3c27_3510V3.2">
    <property type="protein sequence ID" value="PAC:32951863.CDS.1"/>
    <property type="gene ID" value="Pp3c27_3510"/>
</dbReference>
<reference evidence="3" key="3">
    <citation type="submission" date="2020-12" db="UniProtKB">
        <authorList>
            <consortium name="EnsemblPlants"/>
        </authorList>
    </citation>
    <scope>IDENTIFICATION</scope>
</reference>
<dbReference type="Gramene" id="Pp3c27_3510V3.1">
    <property type="protein sequence ID" value="PAC:32951862.CDS.1"/>
    <property type="gene ID" value="Pp3c27_3510"/>
</dbReference>
<dbReference type="Proteomes" id="UP000006727">
    <property type="component" value="Chromosome 27"/>
</dbReference>